<evidence type="ECO:0000313" key="3">
    <source>
        <dbReference type="Proteomes" id="UP001064695"/>
    </source>
</evidence>
<dbReference type="Proteomes" id="UP001064695">
    <property type="component" value="Segment"/>
</dbReference>
<keyword evidence="1" id="KW-1133">Transmembrane helix</keyword>
<protein>
    <submittedName>
        <fullName evidence="2">Uncharacterized protein</fullName>
    </submittedName>
</protein>
<keyword evidence="1" id="KW-0472">Membrane</keyword>
<evidence type="ECO:0000313" key="2">
    <source>
        <dbReference type="EMBL" id="UXN78493.1"/>
    </source>
</evidence>
<accession>A0A977SNY7</accession>
<sequence length="75" mass="8819">MLVNIFIVCYNKVRKGGVNMLFNIIVTALEVIILFSFIAGIVVMCQILKLLKDNERENTKDQIIENWVDHVRRRR</sequence>
<dbReference type="EMBL" id="OP433492">
    <property type="protein sequence ID" value="UXN78493.1"/>
    <property type="molecule type" value="Genomic_DNA"/>
</dbReference>
<organism evidence="2 3">
    <name type="scientific">Bacillus phage vB_BaeroP_SYYB1</name>
    <dbReference type="NCBI Taxonomy" id="2980552"/>
    <lineage>
        <taxon>Viruses</taxon>
        <taxon>Duplodnaviria</taxon>
        <taxon>Heunggongvirae</taxon>
        <taxon>Uroviricota</taxon>
        <taxon>Caudoviricetes</taxon>
        <taxon>Salasmaviridae</taxon>
        <taxon>Tatarstanvirinae</taxon>
        <taxon>Gaunavirus</taxon>
        <taxon>Gaunavirus syybuna</taxon>
    </lineage>
</organism>
<reference evidence="2" key="1">
    <citation type="submission" date="2022-09" db="EMBL/GenBank/DDBJ databases">
        <authorList>
            <person name="Xie Z."/>
            <person name="Yang M."/>
        </authorList>
    </citation>
    <scope>NUCLEOTIDE SEQUENCE</scope>
</reference>
<feature type="transmembrane region" description="Helical" evidence="1">
    <location>
        <begin position="20"/>
        <end position="48"/>
    </location>
</feature>
<gene>
    <name evidence="2" type="ORF">SYYB1_4</name>
</gene>
<proteinExistence type="predicted"/>
<name>A0A977SNY7_9CAUD</name>
<keyword evidence="3" id="KW-1185">Reference proteome</keyword>
<keyword evidence="1" id="KW-0812">Transmembrane</keyword>
<evidence type="ECO:0000256" key="1">
    <source>
        <dbReference type="SAM" id="Phobius"/>
    </source>
</evidence>